<dbReference type="EMBL" id="JBJURJ010000002">
    <property type="protein sequence ID" value="MFM9327493.1"/>
    <property type="molecule type" value="Genomic_DNA"/>
</dbReference>
<sequence length="328" mass="36631">MNQTHTGLCALEISYLWAGYAVDSMSVSILSGYSHHATNNQVKDLLTTTAEFGQEQVNRRSRIMSGEGMPLPKGFIVEEEVHMSAPRLFSDRFYLIYLSIATRLGLLFYSQALGVACREDVRFFSSDSLQATERLQNSVLTLMQNRGEYFRPPVLTAPDHPEFIQKTSFLNGFFGDKRPLTGMEISGLYSSMELVLLMEAISTGFAQVSSDAKVREQFLRMKELTASHKQSMEKVLEKDDLPAPVSFVAEVTNSTKALFSERLMLCHAAGLNGTLIEAYGNALSYTMRNDVAALYLKQIAQVGMLAESMTKTLVDFEWLEKPPGALER</sequence>
<keyword evidence="2" id="KW-1185">Reference proteome</keyword>
<evidence type="ECO:0000313" key="2">
    <source>
        <dbReference type="Proteomes" id="UP001631969"/>
    </source>
</evidence>
<gene>
    <name evidence="1" type="ORF">ACI1P1_04180</name>
</gene>
<proteinExistence type="predicted"/>
<organism evidence="1 2">
    <name type="scientific">Paenibacillus mesotrionivorans</name>
    <dbReference type="NCBI Taxonomy" id="3160968"/>
    <lineage>
        <taxon>Bacteria</taxon>
        <taxon>Bacillati</taxon>
        <taxon>Bacillota</taxon>
        <taxon>Bacilli</taxon>
        <taxon>Bacillales</taxon>
        <taxon>Paenibacillaceae</taxon>
        <taxon>Paenibacillus</taxon>
    </lineage>
</organism>
<dbReference type="Proteomes" id="UP001631969">
    <property type="component" value="Unassembled WGS sequence"/>
</dbReference>
<protein>
    <submittedName>
        <fullName evidence="1">DUF3231 family protein</fullName>
    </submittedName>
</protein>
<accession>A0ACC7NS78</accession>
<comment type="caution">
    <text evidence="1">The sequence shown here is derived from an EMBL/GenBank/DDBJ whole genome shotgun (WGS) entry which is preliminary data.</text>
</comment>
<name>A0ACC7NS78_9BACL</name>
<reference evidence="1" key="1">
    <citation type="submission" date="2024-12" db="EMBL/GenBank/DDBJ databases">
        <authorList>
            <person name="Wu N."/>
        </authorList>
    </citation>
    <scope>NUCLEOTIDE SEQUENCE</scope>
    <source>
        <strain evidence="1">P15</strain>
    </source>
</reference>
<evidence type="ECO:0000313" key="1">
    <source>
        <dbReference type="EMBL" id="MFM9327493.1"/>
    </source>
</evidence>